<dbReference type="Pfam" id="PF00293">
    <property type="entry name" value="NUDIX"/>
    <property type="match status" value="1"/>
</dbReference>
<name>A0ABV2JHS0_9STRE</name>
<keyword evidence="4" id="KW-1185">Reference proteome</keyword>
<dbReference type="RefSeq" id="WP_354279475.1">
    <property type="nucleotide sequence ID" value="NZ_JBEPMK010000001.1"/>
</dbReference>
<evidence type="ECO:0000313" key="3">
    <source>
        <dbReference type="EMBL" id="MET3643456.1"/>
    </source>
</evidence>
<proteinExistence type="predicted"/>
<dbReference type="Gene3D" id="3.90.79.10">
    <property type="entry name" value="Nucleoside Triphosphate Pyrophosphohydrolase"/>
    <property type="match status" value="1"/>
</dbReference>
<accession>A0ABV2JHS0</accession>
<dbReference type="Proteomes" id="UP001549055">
    <property type="component" value="Unassembled WGS sequence"/>
</dbReference>
<gene>
    <name evidence="3" type="ORF">ABID27_000073</name>
</gene>
<sequence>MRATVIILDESERYAIAIGRMKNGRSYLVWPGGRIEEGETPEQAAVREIQEELAISLEMSSLEQLEATAEGITFLAATKLQHQPLEIGGEERERMTEYNAYQPYWQKLAHLDQVSIFPLISLERIKKK</sequence>
<comment type="caution">
    <text evidence="3">The sequence shown here is derived from an EMBL/GenBank/DDBJ whole genome shotgun (WGS) entry which is preliminary data.</text>
</comment>
<keyword evidence="1" id="KW-0378">Hydrolase</keyword>
<organism evidence="3 4">
    <name type="scientific">Streptococcus gallinaceus</name>
    <dbReference type="NCBI Taxonomy" id="165758"/>
    <lineage>
        <taxon>Bacteria</taxon>
        <taxon>Bacillati</taxon>
        <taxon>Bacillota</taxon>
        <taxon>Bacilli</taxon>
        <taxon>Lactobacillales</taxon>
        <taxon>Streptococcaceae</taxon>
        <taxon>Streptococcus</taxon>
    </lineage>
</organism>
<dbReference type="EMBL" id="JBEPMK010000001">
    <property type="protein sequence ID" value="MET3643456.1"/>
    <property type="molecule type" value="Genomic_DNA"/>
</dbReference>
<feature type="domain" description="Nudix hydrolase" evidence="2">
    <location>
        <begin position="1"/>
        <end position="128"/>
    </location>
</feature>
<dbReference type="PRINTS" id="PR00502">
    <property type="entry name" value="NUDIXFAMILY"/>
</dbReference>
<dbReference type="InterPro" id="IPR015797">
    <property type="entry name" value="NUDIX_hydrolase-like_dom_sf"/>
</dbReference>
<evidence type="ECO:0000259" key="2">
    <source>
        <dbReference type="PROSITE" id="PS51462"/>
    </source>
</evidence>
<dbReference type="InterPro" id="IPR020476">
    <property type="entry name" value="Nudix_hydrolase"/>
</dbReference>
<dbReference type="PROSITE" id="PS51462">
    <property type="entry name" value="NUDIX"/>
    <property type="match status" value="1"/>
</dbReference>
<dbReference type="InterPro" id="IPR000086">
    <property type="entry name" value="NUDIX_hydrolase_dom"/>
</dbReference>
<dbReference type="SUPFAM" id="SSF55811">
    <property type="entry name" value="Nudix"/>
    <property type="match status" value="1"/>
</dbReference>
<reference evidence="3 4" key="1">
    <citation type="submission" date="2024-06" db="EMBL/GenBank/DDBJ databases">
        <title>Genomic Encyclopedia of Type Strains, Phase IV (KMG-IV): sequencing the most valuable type-strain genomes for metagenomic binning, comparative biology and taxonomic classification.</title>
        <authorList>
            <person name="Goeker M."/>
        </authorList>
    </citation>
    <scope>NUCLEOTIDE SEQUENCE [LARGE SCALE GENOMIC DNA]</scope>
    <source>
        <strain evidence="3 4">DSM 15349</strain>
    </source>
</reference>
<protein>
    <submittedName>
        <fullName evidence="3">8-oxo-dGTP pyrophosphatase MutT (NUDIX family)</fullName>
    </submittedName>
</protein>
<evidence type="ECO:0000256" key="1">
    <source>
        <dbReference type="ARBA" id="ARBA00022801"/>
    </source>
</evidence>
<evidence type="ECO:0000313" key="4">
    <source>
        <dbReference type="Proteomes" id="UP001549055"/>
    </source>
</evidence>